<name>A0ABV5JFE5_9RHOB</name>
<dbReference type="InterPro" id="IPR006140">
    <property type="entry name" value="D-isomer_DH_NAD-bd"/>
</dbReference>
<keyword evidence="2" id="KW-0520">NAD</keyword>
<evidence type="ECO:0000313" key="4">
    <source>
        <dbReference type="EMBL" id="MFB9232174.1"/>
    </source>
</evidence>
<dbReference type="RefSeq" id="WP_213889902.1">
    <property type="nucleotide sequence ID" value="NZ_JAGFNU010000008.1"/>
</dbReference>
<feature type="domain" description="D-isomer specific 2-hydroxyacid dehydrogenase NAD-binding" evidence="3">
    <location>
        <begin position="112"/>
        <end position="284"/>
    </location>
</feature>
<dbReference type="CDD" id="cd05300">
    <property type="entry name" value="2-Hacid_dh_1"/>
    <property type="match status" value="1"/>
</dbReference>
<dbReference type="Pfam" id="PF02826">
    <property type="entry name" value="2-Hacid_dh_C"/>
    <property type="match status" value="1"/>
</dbReference>
<evidence type="ECO:0000313" key="5">
    <source>
        <dbReference type="Proteomes" id="UP001589683"/>
    </source>
</evidence>
<proteinExistence type="predicted"/>
<dbReference type="EMBL" id="JBHMEA010000038">
    <property type="protein sequence ID" value="MFB9232174.1"/>
    <property type="molecule type" value="Genomic_DNA"/>
</dbReference>
<gene>
    <name evidence="4" type="ORF">ACFFUT_10305</name>
</gene>
<dbReference type="SUPFAM" id="SSF52283">
    <property type="entry name" value="Formate/glycerate dehydrogenase catalytic domain-like"/>
    <property type="match status" value="1"/>
</dbReference>
<keyword evidence="1" id="KW-0560">Oxidoreductase</keyword>
<dbReference type="PANTHER" id="PTHR43333">
    <property type="entry name" value="2-HACID_DH_C DOMAIN-CONTAINING PROTEIN"/>
    <property type="match status" value="1"/>
</dbReference>
<protein>
    <submittedName>
        <fullName evidence="4">D-2-hydroxyacid dehydrogenase</fullName>
    </submittedName>
</protein>
<dbReference type="Gene3D" id="3.40.50.720">
    <property type="entry name" value="NAD(P)-binding Rossmann-like Domain"/>
    <property type="match status" value="2"/>
</dbReference>
<accession>A0ABV5JFE5</accession>
<sequence length="321" mass="35200">MINPTVIIHTENAEAARDLVAKQHPDLPIFACDTYEDLPALIEETQAEVVYAMRFLDTPDYPRETLVESASVKWVSVGGSGINHITPWDTKRLIVTNSAGVAADMMAQYALGAMLHFSLGFPAFRAAQNRHEWISAEVEPIDGKTVLIIGLGNTGEAVGARCKPMGQKTIGVRAQPKPTDNVDEVYGIDALPDLWHHADFIVVCVPLLDSTKGLVSSDAFARMKPDAVIIDVSRGGVIDEGSLIRALDENSIRGAALDVFMTEPLPADHKLWAYDNVIITPHCSSVYAGWDLKSVEMFSENLGRYRRGETLTRIVDPKRGY</sequence>
<keyword evidence="5" id="KW-1185">Reference proteome</keyword>
<dbReference type="InterPro" id="IPR036291">
    <property type="entry name" value="NAD(P)-bd_dom_sf"/>
</dbReference>
<organism evidence="4 5">
    <name type="scientific">Pseudohalocynthiibacter aestuariivivens</name>
    <dbReference type="NCBI Taxonomy" id="1591409"/>
    <lineage>
        <taxon>Bacteria</taxon>
        <taxon>Pseudomonadati</taxon>
        <taxon>Pseudomonadota</taxon>
        <taxon>Alphaproteobacteria</taxon>
        <taxon>Rhodobacterales</taxon>
        <taxon>Paracoccaceae</taxon>
        <taxon>Pseudohalocynthiibacter</taxon>
    </lineage>
</organism>
<evidence type="ECO:0000256" key="2">
    <source>
        <dbReference type="ARBA" id="ARBA00023027"/>
    </source>
</evidence>
<dbReference type="PANTHER" id="PTHR43333:SF1">
    <property type="entry name" value="D-ISOMER SPECIFIC 2-HYDROXYACID DEHYDROGENASE NAD-BINDING DOMAIN-CONTAINING PROTEIN"/>
    <property type="match status" value="1"/>
</dbReference>
<evidence type="ECO:0000256" key="1">
    <source>
        <dbReference type="ARBA" id="ARBA00023002"/>
    </source>
</evidence>
<dbReference type="SUPFAM" id="SSF51735">
    <property type="entry name" value="NAD(P)-binding Rossmann-fold domains"/>
    <property type="match status" value="1"/>
</dbReference>
<evidence type="ECO:0000259" key="3">
    <source>
        <dbReference type="Pfam" id="PF02826"/>
    </source>
</evidence>
<reference evidence="4 5" key="1">
    <citation type="submission" date="2024-09" db="EMBL/GenBank/DDBJ databases">
        <authorList>
            <person name="Sun Q."/>
            <person name="Mori K."/>
        </authorList>
    </citation>
    <scope>NUCLEOTIDE SEQUENCE [LARGE SCALE GENOMIC DNA]</scope>
    <source>
        <strain evidence="4 5">CECT 8726</strain>
    </source>
</reference>
<dbReference type="Proteomes" id="UP001589683">
    <property type="component" value="Unassembled WGS sequence"/>
</dbReference>
<comment type="caution">
    <text evidence="4">The sequence shown here is derived from an EMBL/GenBank/DDBJ whole genome shotgun (WGS) entry which is preliminary data.</text>
</comment>